<dbReference type="SUPFAM" id="SSF69318">
    <property type="entry name" value="Integrin alpha N-terminal domain"/>
    <property type="match status" value="1"/>
</dbReference>
<evidence type="ECO:0000313" key="3">
    <source>
        <dbReference type="Proteomes" id="UP000260823"/>
    </source>
</evidence>
<dbReference type="EMBL" id="QWDE01000007">
    <property type="protein sequence ID" value="RFZ81094.1"/>
    <property type="molecule type" value="Genomic_DNA"/>
</dbReference>
<dbReference type="Gene3D" id="2.130.10.130">
    <property type="entry name" value="Integrin alpha, N-terminal"/>
    <property type="match status" value="2"/>
</dbReference>
<accession>A0A3E2NJA7</accession>
<evidence type="ECO:0000256" key="1">
    <source>
        <dbReference type="ARBA" id="ARBA00022729"/>
    </source>
</evidence>
<dbReference type="OrthoDB" id="974255at2"/>
<dbReference type="Proteomes" id="UP000260823">
    <property type="component" value="Unassembled WGS sequence"/>
</dbReference>
<comment type="caution">
    <text evidence="2">The sequence shown here is derived from an EMBL/GenBank/DDBJ whole genome shotgun (WGS) entry which is preliminary data.</text>
</comment>
<dbReference type="PANTHER" id="PTHR44103:SF1">
    <property type="entry name" value="PROPROTEIN CONVERTASE P"/>
    <property type="match status" value="1"/>
</dbReference>
<organism evidence="2 3">
    <name type="scientific">Mucilaginibacter terrenus</name>
    <dbReference type="NCBI Taxonomy" id="2482727"/>
    <lineage>
        <taxon>Bacteria</taxon>
        <taxon>Pseudomonadati</taxon>
        <taxon>Bacteroidota</taxon>
        <taxon>Sphingobacteriia</taxon>
        <taxon>Sphingobacteriales</taxon>
        <taxon>Sphingobacteriaceae</taxon>
        <taxon>Mucilaginibacter</taxon>
    </lineage>
</organism>
<dbReference type="InterPro" id="IPR013517">
    <property type="entry name" value="FG-GAP"/>
</dbReference>
<proteinExistence type="predicted"/>
<protein>
    <submittedName>
        <fullName evidence="2">VCBS repeat-containing protein</fullName>
    </submittedName>
</protein>
<gene>
    <name evidence="2" type="ORF">DYU05_20250</name>
</gene>
<sequence length="517" mass="57877">MGHIKLTSNKLAMGIVAVVTAAIFVLNGCDNQPHVNTPAEDITAGKQLSQKYCGNCHRYPDPQLLDKSTWERGIMPQMAKQLGIQSEMGGYYADEHSALSMADWQRIMAYYQKAAPAKLIMPARDAVTDWANFKLKLSPVINRKGATAMTTMVKLNPYDGFIYTGDAGNNLLKWDAGLNAKLVKKMPSPVSDVIFNRLPNGGNTGVFSCLGVLPPNDYLKGSLESIDLRTSKPVMKTFMDSLPRPVFTASADFNKDGLQDYIVCGYGNTRGALFLLQQKGNNTYEKKVIRAVPGAIQAEIGDYNNDGWPDVMCLFAQADEGVWMFLNNKKGGFVTQNLLRFPPVYGTNSFQLVDMNKDGLKDIVYTCGDNNDYSSILKPYHGVYVFSNLGNWKFKQSYFHHINGASKVMSADFDGDCDRDMAVIAFFPDFVNHPQEGFTYLEQTATWKFKAHEIPINRYGRWIAMEVADIDHDGDQDIVLGNFSIYADRLINQKNFKPNWDIYRPLVVLENKGKKVN</sequence>
<dbReference type="InterPro" id="IPR028994">
    <property type="entry name" value="Integrin_alpha_N"/>
</dbReference>
<dbReference type="Pfam" id="PF13517">
    <property type="entry name" value="FG-GAP_3"/>
    <property type="match status" value="1"/>
</dbReference>
<keyword evidence="3" id="KW-1185">Reference proteome</keyword>
<name>A0A3E2NJA7_9SPHI</name>
<dbReference type="PANTHER" id="PTHR44103">
    <property type="entry name" value="PROPROTEIN CONVERTASE P"/>
    <property type="match status" value="1"/>
</dbReference>
<evidence type="ECO:0000313" key="2">
    <source>
        <dbReference type="EMBL" id="RFZ81094.1"/>
    </source>
</evidence>
<keyword evidence="1" id="KW-0732">Signal</keyword>
<dbReference type="AlphaFoldDB" id="A0A3E2NJA7"/>
<reference evidence="2 3" key="1">
    <citation type="submission" date="2018-08" db="EMBL/GenBank/DDBJ databases">
        <title>Mucilaginibacter terrae sp. nov., isolated from manganese diggings.</title>
        <authorList>
            <person name="Huang Y."/>
            <person name="Zhou Z."/>
        </authorList>
    </citation>
    <scope>NUCLEOTIDE SEQUENCE [LARGE SCALE GENOMIC DNA]</scope>
    <source>
        <strain evidence="2 3">ZH6</strain>
    </source>
</reference>